<dbReference type="RefSeq" id="WP_209459880.1">
    <property type="nucleotide sequence ID" value="NZ_JAGGKC010000018.1"/>
</dbReference>
<dbReference type="InterPro" id="IPR028098">
    <property type="entry name" value="Glyco_trans_4-like_N"/>
</dbReference>
<name>A0ABS4G567_9CLOT</name>
<organism evidence="2 3">
    <name type="scientific">Youngiibacter multivorans</name>
    <dbReference type="NCBI Taxonomy" id="937251"/>
    <lineage>
        <taxon>Bacteria</taxon>
        <taxon>Bacillati</taxon>
        <taxon>Bacillota</taxon>
        <taxon>Clostridia</taxon>
        <taxon>Eubacteriales</taxon>
        <taxon>Clostridiaceae</taxon>
        <taxon>Youngiibacter</taxon>
    </lineage>
</organism>
<proteinExistence type="predicted"/>
<dbReference type="Pfam" id="PF13439">
    <property type="entry name" value="Glyco_transf_4"/>
    <property type="match status" value="1"/>
</dbReference>
<dbReference type="PANTHER" id="PTHR12526">
    <property type="entry name" value="GLYCOSYLTRANSFERASE"/>
    <property type="match status" value="1"/>
</dbReference>
<dbReference type="Gene3D" id="3.40.50.2000">
    <property type="entry name" value="Glycogen Phosphorylase B"/>
    <property type="match status" value="2"/>
</dbReference>
<dbReference type="Pfam" id="PF13692">
    <property type="entry name" value="Glyco_trans_1_4"/>
    <property type="match status" value="1"/>
</dbReference>
<evidence type="ECO:0000313" key="2">
    <source>
        <dbReference type="EMBL" id="MBP1919684.1"/>
    </source>
</evidence>
<dbReference type="EMBL" id="JAGGKC010000018">
    <property type="protein sequence ID" value="MBP1919684.1"/>
    <property type="molecule type" value="Genomic_DNA"/>
</dbReference>
<keyword evidence="3" id="KW-1185">Reference proteome</keyword>
<protein>
    <submittedName>
        <fullName evidence="2">Glycosyltransferase involved in cell wall biosynthesis</fullName>
    </submittedName>
</protein>
<dbReference type="SUPFAM" id="SSF53756">
    <property type="entry name" value="UDP-Glycosyltransferase/glycogen phosphorylase"/>
    <property type="match status" value="1"/>
</dbReference>
<reference evidence="2 3" key="1">
    <citation type="submission" date="2021-03" db="EMBL/GenBank/DDBJ databases">
        <title>Genomic Encyclopedia of Type Strains, Phase IV (KMG-IV): sequencing the most valuable type-strain genomes for metagenomic binning, comparative biology and taxonomic classification.</title>
        <authorList>
            <person name="Goeker M."/>
        </authorList>
    </citation>
    <scope>NUCLEOTIDE SEQUENCE [LARGE SCALE GENOMIC DNA]</scope>
    <source>
        <strain evidence="2 3">DSM 6139</strain>
    </source>
</reference>
<comment type="caution">
    <text evidence="2">The sequence shown here is derived from an EMBL/GenBank/DDBJ whole genome shotgun (WGS) entry which is preliminary data.</text>
</comment>
<sequence length="375" mass="41884">MKKIAYVVTQSEMGGAQKNILLLSKGLSDKFDITVYCGPGGLLVEELRKSKIRVVEVPSLKREISLKDDLKTFRYLAREFKESGYSIVHSHSSKAGILARLAAKNAKVPKNIYTAHGFVFNEPMAGLAKAFYRFIEKFAASIATDLIVVSYRDLETAESLGIKSDNQTACIPNGIDFEQEAKIEGQEERAYLRNQLGIGDGEFAFGTIANFYETKGHRYLVQAFEKLRNSSRAENLKLVLVGQGLLLDEIRSLSGEGVIFTGYVENAEKLMDAFDCLVLPSVKEGFPFVILEAMKHMLPIVATDVGDVKRMLGEGDLKSCRIVEPGSSEALCEAMEWMTENTVSARIASRYSYETISERYSLKRMLDETLKVYER</sequence>
<gene>
    <name evidence="2" type="ORF">J2Z34_002180</name>
</gene>
<dbReference type="Proteomes" id="UP001519271">
    <property type="component" value="Unassembled WGS sequence"/>
</dbReference>
<accession>A0ABS4G567</accession>
<evidence type="ECO:0000259" key="1">
    <source>
        <dbReference type="Pfam" id="PF13439"/>
    </source>
</evidence>
<dbReference type="PANTHER" id="PTHR12526:SF630">
    <property type="entry name" value="GLYCOSYLTRANSFERASE"/>
    <property type="match status" value="1"/>
</dbReference>
<evidence type="ECO:0000313" key="3">
    <source>
        <dbReference type="Proteomes" id="UP001519271"/>
    </source>
</evidence>
<feature type="domain" description="Glycosyltransferase subfamily 4-like N-terminal" evidence="1">
    <location>
        <begin position="13"/>
        <end position="178"/>
    </location>
</feature>